<dbReference type="GO" id="GO:0004356">
    <property type="term" value="F:glutamine synthetase activity"/>
    <property type="evidence" value="ECO:0007669"/>
    <property type="project" value="InterPro"/>
</dbReference>
<feature type="domain" description="GS catalytic" evidence="4">
    <location>
        <begin position="128"/>
        <end position="460"/>
    </location>
</feature>
<dbReference type="SUPFAM" id="SSF55931">
    <property type="entry name" value="Glutamine synthetase/guanido kinase"/>
    <property type="match status" value="1"/>
</dbReference>
<reference evidence="5 6" key="1">
    <citation type="journal article" date="2014" name="BMC Genomics">
        <title>Comparative genome sequencing reveals chemotype-specific gene clusters in the toxigenic black mold Stachybotrys.</title>
        <authorList>
            <person name="Semeiks J."/>
            <person name="Borek D."/>
            <person name="Otwinowski Z."/>
            <person name="Grishin N.V."/>
        </authorList>
    </citation>
    <scope>NUCLEOTIDE SEQUENCE [LARGE SCALE GENOMIC DNA]</scope>
    <source>
        <strain evidence="6">CBS 109288 / IBT 7711</strain>
    </source>
</reference>
<dbReference type="Proteomes" id="UP000028045">
    <property type="component" value="Unassembled WGS sequence"/>
</dbReference>
<comment type="similarity">
    <text evidence="2 3">Belongs to the glutamine synthetase family.</text>
</comment>
<dbReference type="InterPro" id="IPR008146">
    <property type="entry name" value="Gln_synth_cat_dom"/>
</dbReference>
<evidence type="ECO:0000256" key="3">
    <source>
        <dbReference type="RuleBase" id="RU000384"/>
    </source>
</evidence>
<dbReference type="HOGENOM" id="CLU_017290_6_1_1"/>
<keyword evidence="1" id="KW-0436">Ligase</keyword>
<dbReference type="OrthoDB" id="3364440at2759"/>
<dbReference type="SMART" id="SM01230">
    <property type="entry name" value="Gln-synt_C"/>
    <property type="match status" value="1"/>
</dbReference>
<evidence type="ECO:0000313" key="5">
    <source>
        <dbReference type="EMBL" id="KEY74948.1"/>
    </source>
</evidence>
<name>A0A084BBL9_STACB</name>
<dbReference type="PANTHER" id="PTHR43785:SF2">
    <property type="entry name" value="TYPE-1 GLUTAMINE SYNTHETASE 1"/>
    <property type="match status" value="1"/>
</dbReference>
<dbReference type="EMBL" id="KL647405">
    <property type="protein sequence ID" value="KEY74948.1"/>
    <property type="molecule type" value="Genomic_DNA"/>
</dbReference>
<keyword evidence="6" id="KW-1185">Reference proteome</keyword>
<dbReference type="PROSITE" id="PS51987">
    <property type="entry name" value="GS_CATALYTIC"/>
    <property type="match status" value="1"/>
</dbReference>
<dbReference type="AlphaFoldDB" id="A0A084BBL9"/>
<evidence type="ECO:0000256" key="2">
    <source>
        <dbReference type="PROSITE-ProRule" id="PRU01331"/>
    </source>
</evidence>
<evidence type="ECO:0000256" key="1">
    <source>
        <dbReference type="ARBA" id="ARBA00022598"/>
    </source>
</evidence>
<accession>A0A084BBL9</accession>
<proteinExistence type="inferred from homology"/>
<dbReference type="Pfam" id="PF00120">
    <property type="entry name" value="Gln-synt_C"/>
    <property type="match status" value="1"/>
</dbReference>
<evidence type="ECO:0000259" key="4">
    <source>
        <dbReference type="PROSITE" id="PS51987"/>
    </source>
</evidence>
<evidence type="ECO:0000313" key="6">
    <source>
        <dbReference type="Proteomes" id="UP000028045"/>
    </source>
</evidence>
<sequence>MSEPIITTSFKVLSSFMTSNPGVNFVRLLWVDLAFTIRARVLTADYFRQLLNQHSFLKIGANFLSLVDNEAPLNVNRAAWSVGQCCLVPDQHSIRLWPSDETHAVIFCYFAHLNEESPPQARYHPLCPRRALHKSLNRAEDIDLGLLVGTEIEFVCTQNLGANATQHAGTEIPVHQVSGLRCFESYMLPILCEVTDHLRRSKILVHQVYVEGGIGQFEVSVEPLPPTEALDSLILVRETIWNICHRHRVRVSFHPRVGSPGRWAYNGVHLNISLHGKAAGQGGADQQFIAGVFEHMDSLFALGLPHPESYHRVQPNLQAIGVFKAWGTENRTVPIRRKGNNFWEIRFVDASSNVYLLLAAVVATGVISLRGETSLRLRDCNVDPARINEEERLVLGISEKVPSCVEDSFEALRLNTVLASEMSTRLVSCYLSLMESYNKKLKDQGDLGSQERYSWLAARL</sequence>
<protein>
    <recommendedName>
        <fullName evidence="4">GS catalytic domain-containing protein</fullName>
    </recommendedName>
</protein>
<dbReference type="Gene3D" id="3.30.590.10">
    <property type="entry name" value="Glutamine synthetase/guanido kinase, catalytic domain"/>
    <property type="match status" value="1"/>
</dbReference>
<organism evidence="5 6">
    <name type="scientific">Stachybotrys chartarum (strain CBS 109288 / IBT 7711)</name>
    <name type="common">Toxic black mold</name>
    <name type="synonym">Stilbospora chartarum</name>
    <dbReference type="NCBI Taxonomy" id="1280523"/>
    <lineage>
        <taxon>Eukaryota</taxon>
        <taxon>Fungi</taxon>
        <taxon>Dikarya</taxon>
        <taxon>Ascomycota</taxon>
        <taxon>Pezizomycotina</taxon>
        <taxon>Sordariomycetes</taxon>
        <taxon>Hypocreomycetidae</taxon>
        <taxon>Hypocreales</taxon>
        <taxon>Stachybotryaceae</taxon>
        <taxon>Stachybotrys</taxon>
    </lineage>
</organism>
<gene>
    <name evidence="5" type="ORF">S7711_01297</name>
</gene>
<dbReference type="PANTHER" id="PTHR43785">
    <property type="entry name" value="GAMMA-GLUTAMYLPUTRESCINE SYNTHETASE"/>
    <property type="match status" value="1"/>
</dbReference>
<dbReference type="InterPro" id="IPR014746">
    <property type="entry name" value="Gln_synth/guanido_kin_cat_dom"/>
</dbReference>